<accession>A0A4D6GVS6</accession>
<proteinExistence type="predicted"/>
<dbReference type="GeneID" id="68694766"/>
<evidence type="ECO:0000313" key="2">
    <source>
        <dbReference type="EMBL" id="TYO82084.1"/>
    </source>
</evidence>
<reference evidence="1 3" key="1">
    <citation type="journal article" date="2019" name="Microbiol. Resour. Announc.">
        <title>The Genome Sequence of the Halobacterium salinarum Type Strain Is Closely Related to That of Laboratory Strains NRC-1 and R1.</title>
        <authorList>
            <person name="Pfeiffer F."/>
            <person name="Marchfelder A."/>
            <person name="Habermann B."/>
            <person name="Dyall-Smith M.L."/>
        </authorList>
    </citation>
    <scope>NUCLEOTIDE SEQUENCE [LARGE SCALE GENOMIC DNA]</scope>
    <source>
        <strain evidence="1">91-R6</strain>
        <strain evidence="3">ATCC 33171 / DSM 3754 / JCM 8978 / NBRC 102687 / NCIMB 764 / 91-R6</strain>
    </source>
</reference>
<evidence type="ECO:0000313" key="3">
    <source>
        <dbReference type="Proteomes" id="UP000296216"/>
    </source>
</evidence>
<gene>
    <name evidence="2" type="ORF">APQ99_00602</name>
    <name evidence="1" type="ORF">HBSAL_10915</name>
</gene>
<dbReference type="AlphaFoldDB" id="A0A4D6GVS6"/>
<reference evidence="1" key="3">
    <citation type="journal article" name="MicrobiologyOpen">
        <title>Whole-genome comparison between the type strain of Halobacterium salinarum (DSM 3754(T)) and the laboratory strains R1 and NRC-1.</title>
        <authorList>
            <person name="Pfeiffer F."/>
            <person name="Losensky G."/>
            <person name="Marchfelder A."/>
            <person name="Habermann B."/>
            <person name="Dyall-Smith M."/>
        </authorList>
    </citation>
    <scope>NUCLEOTIDE SEQUENCE</scope>
    <source>
        <strain evidence="1">91-R6</strain>
    </source>
</reference>
<dbReference type="Proteomes" id="UP000296216">
    <property type="component" value="Chromosome"/>
</dbReference>
<dbReference type="RefSeq" id="WP_010903636.1">
    <property type="nucleotide sequence ID" value="NZ_VRYN01000001.1"/>
</dbReference>
<protein>
    <submittedName>
        <fullName evidence="1">Uncharacterized protein</fullName>
    </submittedName>
</protein>
<evidence type="ECO:0000313" key="4">
    <source>
        <dbReference type="Proteomes" id="UP000323075"/>
    </source>
</evidence>
<dbReference type="EMBL" id="CP038631">
    <property type="protein sequence ID" value="QCC45825.1"/>
    <property type="molecule type" value="Genomic_DNA"/>
</dbReference>
<name>A0A4D6GVS6_HALS9</name>
<sequence length="150" mass="16056">MRRRTVLVGVTGALFGVGGGCLTMGADETARVRAKRPSESAGDGETHVCTLSEAFVTNHQPLERVASATVENAPRGEWVTEDVTREAGDALADDLREHCDATEGPYRYQDTTLVVEVRVLDGDGNVGDPLFPVNVTRSEAIRGGRTQEDA</sequence>
<dbReference type="PROSITE" id="PS51257">
    <property type="entry name" value="PROKAR_LIPOPROTEIN"/>
    <property type="match status" value="1"/>
</dbReference>
<evidence type="ECO:0000313" key="1">
    <source>
        <dbReference type="EMBL" id="QCC45825.1"/>
    </source>
</evidence>
<reference evidence="2 4" key="2">
    <citation type="submission" date="2019-07" db="EMBL/GenBank/DDBJ databases">
        <title>Genomic Encyclopedia of Archaeal and Bacterial Type Strains, Phase II (KMG-II): from individual species to whole genera.</title>
        <authorList>
            <person name="Goeker M."/>
        </authorList>
    </citation>
    <scope>NUCLEOTIDE SEQUENCE [LARGE SCALE GENOMIC DNA]</scope>
    <source>
        <strain evidence="2 4">DSM 3754</strain>
    </source>
</reference>
<organism evidence="1 3">
    <name type="scientific">Halobacterium salinarum (strain ATCC 33171 / DSM 3754 / JCM 8978 / NBRC 102687 / NCIMB 764 / 91-R6)</name>
    <dbReference type="NCBI Taxonomy" id="2597657"/>
    <lineage>
        <taxon>Archaea</taxon>
        <taxon>Methanobacteriati</taxon>
        <taxon>Methanobacteriota</taxon>
        <taxon>Stenosarchaea group</taxon>
        <taxon>Halobacteria</taxon>
        <taxon>Halobacteriales</taxon>
        <taxon>Halobacteriaceae</taxon>
        <taxon>Halobacterium</taxon>
    </lineage>
</organism>
<dbReference type="EMBL" id="VRYN01000001">
    <property type="protein sequence ID" value="TYO82084.1"/>
    <property type="molecule type" value="Genomic_DNA"/>
</dbReference>
<dbReference type="Proteomes" id="UP000323075">
    <property type="component" value="Unassembled WGS sequence"/>
</dbReference>